<dbReference type="InParanoid" id="A0A2G4YQW2"/>
<dbReference type="PANTHER" id="PTHR10088:SF4">
    <property type="entry name" value="GLUCOKINASE REGULATORY PROTEIN"/>
    <property type="match status" value="1"/>
</dbReference>
<keyword evidence="2" id="KW-0119">Carbohydrate metabolism</keyword>
<dbReference type="OrthoDB" id="9813395at2"/>
<feature type="domain" description="SIS" evidence="3">
    <location>
        <begin position="51"/>
        <end position="214"/>
    </location>
</feature>
<dbReference type="NCBIfam" id="NF009222">
    <property type="entry name" value="PRK12570.1"/>
    <property type="match status" value="1"/>
</dbReference>
<sequence length="299" mass="31683">MIMTENVSQRFSDFDQWSTQAMVDAMYEGQLVAIATIKGALEAIALAAEDAAPRLEEKGRLIYVGAGTSGRLGVQDGAELGPTFGWPQDRMVFCIAGGLKALIVSAEGAEDAFDQGVLEIQEADVNKNDVVIGIAASGQTPYTLGAIKEARSRGAMTIGIANNPGTPLLKESEYAILAETGSELIAGSTRMKAGTTQKAILNILSTAIMSKLGRIYKGFMVDMVVSNQKLETRAISMIEDITGCSTETARTSLKVANKNIKVAVLVSLGETLENSQAFLKKSRGNLRDALALLTSDGNQ</sequence>
<dbReference type="GO" id="GO:0046348">
    <property type="term" value="P:amino sugar catabolic process"/>
    <property type="evidence" value="ECO:0007669"/>
    <property type="project" value="InterPro"/>
</dbReference>
<dbReference type="CDD" id="cd05007">
    <property type="entry name" value="SIS_Etherase"/>
    <property type="match status" value="1"/>
</dbReference>
<dbReference type="PANTHER" id="PTHR10088">
    <property type="entry name" value="GLUCOKINASE REGULATORY PROTEIN"/>
    <property type="match status" value="1"/>
</dbReference>
<dbReference type="AlphaFoldDB" id="A0A2G4YQW2"/>
<dbReference type="Pfam" id="PF22645">
    <property type="entry name" value="GKRP_SIS_N"/>
    <property type="match status" value="1"/>
</dbReference>
<keyword evidence="5" id="KW-1185">Reference proteome</keyword>
<dbReference type="GO" id="GO:0097367">
    <property type="term" value="F:carbohydrate derivative binding"/>
    <property type="evidence" value="ECO:0007669"/>
    <property type="project" value="InterPro"/>
</dbReference>
<proteinExistence type="predicted"/>
<dbReference type="Gene3D" id="1.10.8.1080">
    <property type="match status" value="1"/>
</dbReference>
<dbReference type="InterPro" id="IPR001347">
    <property type="entry name" value="SIS_dom"/>
</dbReference>
<dbReference type="FunCoup" id="A0A2G4YQW2">
    <property type="interactions" value="141"/>
</dbReference>
<dbReference type="Proteomes" id="UP000229730">
    <property type="component" value="Unassembled WGS sequence"/>
</dbReference>
<accession>A0A2G4YQW2</accession>
<dbReference type="GO" id="GO:0016835">
    <property type="term" value="F:carbon-oxygen lyase activity"/>
    <property type="evidence" value="ECO:0007669"/>
    <property type="project" value="InterPro"/>
</dbReference>
<dbReference type="GO" id="GO:0016803">
    <property type="term" value="F:ether hydrolase activity"/>
    <property type="evidence" value="ECO:0007669"/>
    <property type="project" value="TreeGrafter"/>
</dbReference>
<organism evidence="4 5">
    <name type="scientific">Paremcibacter congregatus</name>
    <dbReference type="NCBI Taxonomy" id="2043170"/>
    <lineage>
        <taxon>Bacteria</taxon>
        <taxon>Pseudomonadati</taxon>
        <taxon>Pseudomonadota</taxon>
        <taxon>Alphaproteobacteria</taxon>
        <taxon>Emcibacterales</taxon>
        <taxon>Emcibacteraceae</taxon>
        <taxon>Paremcibacter</taxon>
    </lineage>
</organism>
<dbReference type="InterPro" id="IPR040190">
    <property type="entry name" value="MURQ/GCKR"/>
</dbReference>
<reference evidence="4 5" key="1">
    <citation type="submission" date="2017-10" db="EMBL/GenBank/DDBJ databases">
        <title>Frigbacter circumglobatus gen. nov. sp. nov., isolated from sediment cultured in situ.</title>
        <authorList>
            <person name="Zhao Z."/>
        </authorList>
    </citation>
    <scope>NUCLEOTIDE SEQUENCE [LARGE SCALE GENOMIC DNA]</scope>
    <source>
        <strain evidence="4 5">ZYL</strain>
    </source>
</reference>
<evidence type="ECO:0000313" key="4">
    <source>
        <dbReference type="EMBL" id="PHZ84670.1"/>
    </source>
</evidence>
<protein>
    <submittedName>
        <fullName evidence="4">N-acetylmuramic acid 6-phosphate etherase</fullName>
    </submittedName>
</protein>
<dbReference type="SUPFAM" id="SSF53697">
    <property type="entry name" value="SIS domain"/>
    <property type="match status" value="1"/>
</dbReference>
<comment type="caution">
    <text evidence="4">The sequence shown here is derived from an EMBL/GenBank/DDBJ whole genome shotgun (WGS) entry which is preliminary data.</text>
</comment>
<evidence type="ECO:0000256" key="1">
    <source>
        <dbReference type="ARBA" id="ARBA00023239"/>
    </source>
</evidence>
<dbReference type="InterPro" id="IPR046348">
    <property type="entry name" value="SIS_dom_sf"/>
</dbReference>
<dbReference type="NCBIfam" id="NF003915">
    <property type="entry name" value="PRK05441.1"/>
    <property type="match status" value="1"/>
</dbReference>
<dbReference type="Gene3D" id="3.40.50.10490">
    <property type="entry name" value="Glucose-6-phosphate isomerase like protein, domain 1"/>
    <property type="match status" value="1"/>
</dbReference>
<dbReference type="InterPro" id="IPR005488">
    <property type="entry name" value="Etherase_MurQ"/>
</dbReference>
<name>A0A2G4YQW2_9PROT</name>
<keyword evidence="1" id="KW-0456">Lyase</keyword>
<evidence type="ECO:0000313" key="5">
    <source>
        <dbReference type="Proteomes" id="UP000229730"/>
    </source>
</evidence>
<evidence type="ECO:0000259" key="3">
    <source>
        <dbReference type="PROSITE" id="PS51464"/>
    </source>
</evidence>
<dbReference type="PROSITE" id="PS51464">
    <property type="entry name" value="SIS"/>
    <property type="match status" value="1"/>
</dbReference>
<evidence type="ECO:0000256" key="2">
    <source>
        <dbReference type="ARBA" id="ARBA00023277"/>
    </source>
</evidence>
<dbReference type="GO" id="GO:0009254">
    <property type="term" value="P:peptidoglycan turnover"/>
    <property type="evidence" value="ECO:0007669"/>
    <property type="project" value="TreeGrafter"/>
</dbReference>
<gene>
    <name evidence="4" type="ORF">CRD36_10295</name>
</gene>
<dbReference type="EMBL" id="PDEM01000023">
    <property type="protein sequence ID" value="PHZ84670.1"/>
    <property type="molecule type" value="Genomic_DNA"/>
</dbReference>